<evidence type="ECO:0000313" key="3">
    <source>
        <dbReference type="EMBL" id="KAK8068031.1"/>
    </source>
</evidence>
<protein>
    <submittedName>
        <fullName evidence="3">Uncharacterized protein</fullName>
    </submittedName>
</protein>
<organism evidence="3 4">
    <name type="scientific">Apiospora saccharicola</name>
    <dbReference type="NCBI Taxonomy" id="335842"/>
    <lineage>
        <taxon>Eukaryota</taxon>
        <taxon>Fungi</taxon>
        <taxon>Dikarya</taxon>
        <taxon>Ascomycota</taxon>
        <taxon>Pezizomycotina</taxon>
        <taxon>Sordariomycetes</taxon>
        <taxon>Xylariomycetidae</taxon>
        <taxon>Amphisphaeriales</taxon>
        <taxon>Apiosporaceae</taxon>
        <taxon>Apiospora</taxon>
    </lineage>
</organism>
<comment type="caution">
    <text evidence="3">The sequence shown here is derived from an EMBL/GenBank/DDBJ whole genome shotgun (WGS) entry which is preliminary data.</text>
</comment>
<evidence type="ECO:0000256" key="2">
    <source>
        <dbReference type="SAM" id="SignalP"/>
    </source>
</evidence>
<feature type="chain" id="PRO_5045908999" evidence="2">
    <location>
        <begin position="20"/>
        <end position="255"/>
    </location>
</feature>
<keyword evidence="4" id="KW-1185">Reference proteome</keyword>
<reference evidence="3 4" key="1">
    <citation type="submission" date="2023-01" db="EMBL/GenBank/DDBJ databases">
        <title>Analysis of 21 Apiospora genomes using comparative genomics revels a genus with tremendous synthesis potential of carbohydrate active enzymes and secondary metabolites.</title>
        <authorList>
            <person name="Sorensen T."/>
        </authorList>
    </citation>
    <scope>NUCLEOTIDE SEQUENCE [LARGE SCALE GENOMIC DNA]</scope>
    <source>
        <strain evidence="3 4">CBS 83171</strain>
    </source>
</reference>
<keyword evidence="2" id="KW-0732">Signal</keyword>
<accession>A0ABR1VCG7</accession>
<evidence type="ECO:0000256" key="1">
    <source>
        <dbReference type="SAM" id="MobiDB-lite"/>
    </source>
</evidence>
<feature type="region of interest" description="Disordered" evidence="1">
    <location>
        <begin position="34"/>
        <end position="84"/>
    </location>
</feature>
<name>A0ABR1VCG7_9PEZI</name>
<sequence length="255" mass="27872">MAPLLLVLLLLALFQDAIATKPHEIPPPFPFPHGNGTGIAKPTATGHRGPLISTTGIPHPPNGTSQSSSSSRFPQSRMIDDKNNQASYSPDCIYAAKWAPYTFVECLSEEKGGHLYYTITASGTGQEPMGWANAIYENSRDQGPCRGRYFLGWYSPTIDITNNATFNYVIDGWSRRIMELHGFTMAFEFAQWDSNNCHDVVKRAITAATCPGVYVANGLACRKKGYYGDNSLPPGSTTYNHPDIGDYDDNNAGPP</sequence>
<proteinExistence type="predicted"/>
<dbReference type="EMBL" id="JAQQWM010000004">
    <property type="protein sequence ID" value="KAK8068031.1"/>
    <property type="molecule type" value="Genomic_DNA"/>
</dbReference>
<feature type="signal peptide" evidence="2">
    <location>
        <begin position="1"/>
        <end position="19"/>
    </location>
</feature>
<gene>
    <name evidence="3" type="ORF">PG996_007143</name>
</gene>
<dbReference type="Proteomes" id="UP001446871">
    <property type="component" value="Unassembled WGS sequence"/>
</dbReference>
<evidence type="ECO:0000313" key="4">
    <source>
        <dbReference type="Proteomes" id="UP001446871"/>
    </source>
</evidence>
<feature type="compositionally biased region" description="Low complexity" evidence="1">
    <location>
        <begin position="65"/>
        <end position="77"/>
    </location>
</feature>